<evidence type="ECO:0000313" key="3">
    <source>
        <dbReference type="Proteomes" id="UP000198504"/>
    </source>
</evidence>
<reference evidence="3" key="1">
    <citation type="submission" date="2016-10" db="EMBL/GenBank/DDBJ databases">
        <authorList>
            <person name="Varghese N."/>
            <person name="Submissions S."/>
        </authorList>
    </citation>
    <scope>NUCLEOTIDE SEQUENCE [LARGE SCALE GENOMIC DNA]</scope>
    <source>
        <strain evidence="3">CGMCC 4.6856</strain>
    </source>
</reference>
<evidence type="ECO:0000313" key="2">
    <source>
        <dbReference type="EMBL" id="SEQ05080.1"/>
    </source>
</evidence>
<dbReference type="EMBL" id="FOFA01000002">
    <property type="protein sequence ID" value="SEQ05080.1"/>
    <property type="molecule type" value="Genomic_DNA"/>
</dbReference>
<dbReference type="AlphaFoldDB" id="A0A1H9CV38"/>
<organism evidence="2 3">
    <name type="scientific">Microlunatus flavus</name>
    <dbReference type="NCBI Taxonomy" id="1036181"/>
    <lineage>
        <taxon>Bacteria</taxon>
        <taxon>Bacillati</taxon>
        <taxon>Actinomycetota</taxon>
        <taxon>Actinomycetes</taxon>
        <taxon>Propionibacteriales</taxon>
        <taxon>Propionibacteriaceae</taxon>
        <taxon>Microlunatus</taxon>
    </lineage>
</organism>
<feature type="region of interest" description="Disordered" evidence="1">
    <location>
        <begin position="1"/>
        <end position="21"/>
    </location>
</feature>
<accession>A0A1H9CV38</accession>
<name>A0A1H9CV38_9ACTN</name>
<gene>
    <name evidence="2" type="ORF">SAMN05421756_102338</name>
</gene>
<sequence>MEHVPSDHGRRPHHVHAERELWPRDFGRDGVSGLVTLDRALRARDVSRPTMADELEAAEVVDGLLARVDGRRPRAYAR</sequence>
<evidence type="ECO:0000256" key="1">
    <source>
        <dbReference type="SAM" id="MobiDB-lite"/>
    </source>
</evidence>
<keyword evidence="3" id="KW-1185">Reference proteome</keyword>
<protein>
    <submittedName>
        <fullName evidence="2">Uncharacterized protein</fullName>
    </submittedName>
</protein>
<dbReference type="Proteomes" id="UP000198504">
    <property type="component" value="Unassembled WGS sequence"/>
</dbReference>
<proteinExistence type="predicted"/>